<keyword evidence="3" id="KW-1185">Reference proteome</keyword>
<dbReference type="EMBL" id="KZ857390">
    <property type="protein sequence ID" value="RDX52638.1"/>
    <property type="molecule type" value="Genomic_DNA"/>
</dbReference>
<evidence type="ECO:0000313" key="2">
    <source>
        <dbReference type="EMBL" id="RDX52638.1"/>
    </source>
</evidence>
<sequence>MALRILSKTRPRLPSGLALSPSIRCQNLAPSQTVVLACPPLPSPARALHLHLAHTPYVHQRRRHSTQPPRNEVQAQGGAVQSFPDPDRPDLFYHLFTPPTSLSSTTPVFALSFLATPPPSILSSTVLGWLPASGEGDSAGLNDFVENESFRDILHEAVQSALRDGADEVQKNSAIQTREGWMHIHDSRNLPALGRIGDPDDIIASVRVENGEIMAETYQPMPSYRLATSDGVLQLTEGLAARLAEILEARVREEQR</sequence>
<evidence type="ECO:0000256" key="1">
    <source>
        <dbReference type="SAM" id="MobiDB-lite"/>
    </source>
</evidence>
<reference evidence="2 3" key="1">
    <citation type="journal article" date="2018" name="Biotechnol. Biofuels">
        <title>Integrative visual omics of the white-rot fungus Polyporus brumalis exposes the biotechnological potential of its oxidative enzymes for delignifying raw plant biomass.</title>
        <authorList>
            <person name="Miyauchi S."/>
            <person name="Rancon A."/>
            <person name="Drula E."/>
            <person name="Hage H."/>
            <person name="Chaduli D."/>
            <person name="Favel A."/>
            <person name="Grisel S."/>
            <person name="Henrissat B."/>
            <person name="Herpoel-Gimbert I."/>
            <person name="Ruiz-Duenas F.J."/>
            <person name="Chevret D."/>
            <person name="Hainaut M."/>
            <person name="Lin J."/>
            <person name="Wang M."/>
            <person name="Pangilinan J."/>
            <person name="Lipzen A."/>
            <person name="Lesage-Meessen L."/>
            <person name="Navarro D."/>
            <person name="Riley R."/>
            <person name="Grigoriev I.V."/>
            <person name="Zhou S."/>
            <person name="Raouche S."/>
            <person name="Rosso M.N."/>
        </authorList>
    </citation>
    <scope>NUCLEOTIDE SEQUENCE [LARGE SCALE GENOMIC DNA]</scope>
    <source>
        <strain evidence="2 3">BRFM 1820</strain>
    </source>
</reference>
<organism evidence="2 3">
    <name type="scientific">Lentinus brumalis</name>
    <dbReference type="NCBI Taxonomy" id="2498619"/>
    <lineage>
        <taxon>Eukaryota</taxon>
        <taxon>Fungi</taxon>
        <taxon>Dikarya</taxon>
        <taxon>Basidiomycota</taxon>
        <taxon>Agaricomycotina</taxon>
        <taxon>Agaricomycetes</taxon>
        <taxon>Polyporales</taxon>
        <taxon>Polyporaceae</taxon>
        <taxon>Lentinus</taxon>
    </lineage>
</organism>
<evidence type="ECO:0000313" key="3">
    <source>
        <dbReference type="Proteomes" id="UP000256964"/>
    </source>
</evidence>
<dbReference type="PANTHER" id="PTHR37331:SF1">
    <property type="entry name" value="YALI0F11671P"/>
    <property type="match status" value="1"/>
</dbReference>
<dbReference type="Proteomes" id="UP000256964">
    <property type="component" value="Unassembled WGS sequence"/>
</dbReference>
<accession>A0A371DJG6</accession>
<dbReference type="STRING" id="139420.A0A371DJG6"/>
<protein>
    <submittedName>
        <fullName evidence="2">Uncharacterized protein</fullName>
    </submittedName>
</protein>
<dbReference type="OrthoDB" id="5397701at2759"/>
<dbReference type="PANTHER" id="PTHR37331">
    <property type="entry name" value="YALI0F11671P"/>
    <property type="match status" value="1"/>
</dbReference>
<proteinExistence type="predicted"/>
<dbReference type="AlphaFoldDB" id="A0A371DJG6"/>
<gene>
    <name evidence="2" type="ORF">OH76DRAFT_1400446</name>
</gene>
<feature type="region of interest" description="Disordered" evidence="1">
    <location>
        <begin position="60"/>
        <end position="81"/>
    </location>
</feature>
<name>A0A371DJG6_9APHY</name>